<protein>
    <submittedName>
        <fullName evidence="2">Uncharacterized protein</fullName>
    </submittedName>
</protein>
<gene>
    <name evidence="2" type="ORF">NDI89_12400</name>
</gene>
<evidence type="ECO:0000313" key="3">
    <source>
        <dbReference type="Proteomes" id="UP001154061"/>
    </source>
</evidence>
<dbReference type="RefSeq" id="WP_277521932.1">
    <property type="nucleotide sequence ID" value="NZ_JAMQOT010000004.1"/>
</dbReference>
<dbReference type="AlphaFoldDB" id="A0A9Q4L3V5"/>
<feature type="transmembrane region" description="Helical" evidence="1">
    <location>
        <begin position="29"/>
        <end position="46"/>
    </location>
</feature>
<comment type="caution">
    <text evidence="2">The sequence shown here is derived from an EMBL/GenBank/DDBJ whole genome shotgun (WGS) entry which is preliminary data.</text>
</comment>
<dbReference type="EMBL" id="JAMQOT010000004">
    <property type="protein sequence ID" value="MDF9746383.1"/>
    <property type="molecule type" value="Genomic_DNA"/>
</dbReference>
<organism evidence="2 3">
    <name type="scientific">Natrinema salsiterrestre</name>
    <dbReference type="NCBI Taxonomy" id="2950540"/>
    <lineage>
        <taxon>Archaea</taxon>
        <taxon>Methanobacteriati</taxon>
        <taxon>Methanobacteriota</taxon>
        <taxon>Stenosarchaea group</taxon>
        <taxon>Halobacteria</taxon>
        <taxon>Halobacteriales</taxon>
        <taxon>Natrialbaceae</taxon>
        <taxon>Natrinema</taxon>
    </lineage>
</organism>
<evidence type="ECO:0000313" key="2">
    <source>
        <dbReference type="EMBL" id="MDF9746383.1"/>
    </source>
</evidence>
<dbReference type="Proteomes" id="UP001154061">
    <property type="component" value="Unassembled WGS sequence"/>
</dbReference>
<proteinExistence type="predicted"/>
<keyword evidence="1" id="KW-0812">Transmembrane</keyword>
<name>A0A9Q4L3V5_9EURY</name>
<keyword evidence="3" id="KW-1185">Reference proteome</keyword>
<evidence type="ECO:0000256" key="1">
    <source>
        <dbReference type="SAM" id="Phobius"/>
    </source>
</evidence>
<keyword evidence="1" id="KW-0472">Membrane</keyword>
<reference evidence="2" key="1">
    <citation type="submission" date="2022-06" db="EMBL/GenBank/DDBJ databases">
        <title>Natrinema sp. a new haloarchaeum isolate from saline soil.</title>
        <authorList>
            <person name="Strakova D."/>
            <person name="Galisteo C."/>
            <person name="Sanchez-Porro C."/>
            <person name="Ventosa A."/>
        </authorList>
    </citation>
    <scope>NUCLEOTIDE SEQUENCE</scope>
    <source>
        <strain evidence="2">S1CR25-10</strain>
    </source>
</reference>
<keyword evidence="1" id="KW-1133">Transmembrane helix</keyword>
<accession>A0A9Q4L3V5</accession>
<sequence>MGTVSLLVVASFLGNSVLAGPLLFIAVVFSPAAVLLTLWMLMQHFFSSESAA</sequence>